<evidence type="ECO:0000256" key="4">
    <source>
        <dbReference type="ARBA" id="ARBA00022729"/>
    </source>
</evidence>
<evidence type="ECO:0000256" key="5">
    <source>
        <dbReference type="SAM" id="Phobius"/>
    </source>
</evidence>
<evidence type="ECO:0000256" key="2">
    <source>
        <dbReference type="ARBA" id="ARBA00008520"/>
    </source>
</evidence>
<dbReference type="Pfam" id="PF01547">
    <property type="entry name" value="SBP_bac_1"/>
    <property type="match status" value="1"/>
</dbReference>
<dbReference type="InterPro" id="IPR050490">
    <property type="entry name" value="Bact_solute-bd_prot1"/>
</dbReference>
<keyword evidence="4" id="KW-0732">Signal</keyword>
<organism evidence="6 7">
    <name type="scientific">Streptococcus pluranimalium</name>
    <dbReference type="NCBI Taxonomy" id="82348"/>
    <lineage>
        <taxon>Bacteria</taxon>
        <taxon>Bacillati</taxon>
        <taxon>Bacillota</taxon>
        <taxon>Bacilli</taxon>
        <taxon>Lactobacillales</taxon>
        <taxon>Streptococcaceae</taxon>
        <taxon>Streptococcus</taxon>
    </lineage>
</organism>
<reference evidence="6 7" key="2">
    <citation type="submission" date="2018-02" db="EMBL/GenBank/DDBJ databases">
        <title>Whole genome sequencing analysis of Streptococcus pluranimalium isolated from cattle infected mastitis in China.</title>
        <authorList>
            <person name="Zhang J.-R."/>
            <person name="Hu G.-Z."/>
        </authorList>
    </citation>
    <scope>NUCLEOTIDE SEQUENCE [LARGE SCALE GENOMIC DNA]</scope>
    <source>
        <strain evidence="6 7">TH11417</strain>
    </source>
</reference>
<accession>A0A2L0D6Q2</accession>
<dbReference type="OrthoDB" id="383937at2"/>
<sequence length="432" mass="49010">MVKKKSFKLVLFVVLVTLFSAVLFWLNRPKEIKLYLGIHEGSSWGVPQGQDNRVLDDIIDRFEKKHPGVDVVYESGIRQSDYSDWLAEKMAKGEEPDLFMVPDKDFNLLASLGSLKNLEPFVSKGFDDDRFYKVSYQAGNYHGDQYALPFESNPIMMCINKDLLEKSGFSIPESDWSVTDFYKMAKAVTKDVDGDGQLDQFGLVDYEWQNAMAAYGDPIFNANGDQVHLNTTATKNAMTLMMNLTSLSGNYEVSAQDFDQGKVVFRPMTLAEYRTYKPYPYHIAKYTTFEWTCVPMPSGRAESKATQVETSLFAISARTKKTALAWELLRLLTYDNDSQQALVKQSQGASVLKTVMISQETQQLLQEDTFGSDSLTAPMLDHTLRDGFNLPKFKQFNAVYEETDYLINQSLKNGTIETDLAMIEKKLAQSLR</sequence>
<protein>
    <submittedName>
        <fullName evidence="6">Sugar-binding protein</fullName>
    </submittedName>
</protein>
<keyword evidence="5" id="KW-0812">Transmembrane</keyword>
<dbReference type="EMBL" id="CP025536">
    <property type="protein sequence ID" value="AUW97492.1"/>
    <property type="molecule type" value="Genomic_DNA"/>
</dbReference>
<dbReference type="InterPro" id="IPR006059">
    <property type="entry name" value="SBP"/>
</dbReference>
<keyword evidence="3" id="KW-0813">Transport</keyword>
<dbReference type="PANTHER" id="PTHR43649:SF31">
    <property type="entry name" value="SN-GLYCEROL-3-PHOSPHATE-BINDING PERIPLASMIC PROTEIN UGPB"/>
    <property type="match status" value="1"/>
</dbReference>
<dbReference type="AlphaFoldDB" id="A0A2L0D6Q2"/>
<reference evidence="6 7" key="1">
    <citation type="submission" date="2017-12" db="EMBL/GenBank/DDBJ databases">
        <authorList>
            <person name="Hurst M.R.H."/>
        </authorList>
    </citation>
    <scope>NUCLEOTIDE SEQUENCE [LARGE SCALE GENOMIC DNA]</scope>
    <source>
        <strain evidence="6 7">TH11417</strain>
    </source>
</reference>
<dbReference type="GeneID" id="98392474"/>
<comment type="subcellular location">
    <subcellularLocation>
        <location evidence="1">Cell envelope</location>
    </subcellularLocation>
</comment>
<dbReference type="Proteomes" id="UP000238956">
    <property type="component" value="Chromosome"/>
</dbReference>
<gene>
    <name evidence="6" type="ORF">C0J00_00930</name>
</gene>
<feature type="transmembrane region" description="Helical" evidence="5">
    <location>
        <begin position="7"/>
        <end position="26"/>
    </location>
</feature>
<dbReference type="SUPFAM" id="SSF53850">
    <property type="entry name" value="Periplasmic binding protein-like II"/>
    <property type="match status" value="1"/>
</dbReference>
<dbReference type="KEGG" id="splr:C0J00_00930"/>
<dbReference type="GO" id="GO:0030313">
    <property type="term" value="C:cell envelope"/>
    <property type="evidence" value="ECO:0007669"/>
    <property type="project" value="UniProtKB-SubCell"/>
</dbReference>
<keyword evidence="5" id="KW-1133">Transmembrane helix</keyword>
<evidence type="ECO:0000256" key="3">
    <source>
        <dbReference type="ARBA" id="ARBA00022448"/>
    </source>
</evidence>
<dbReference type="PANTHER" id="PTHR43649">
    <property type="entry name" value="ARABINOSE-BINDING PROTEIN-RELATED"/>
    <property type="match status" value="1"/>
</dbReference>
<comment type="similarity">
    <text evidence="2">Belongs to the bacterial solute-binding protein 1 family.</text>
</comment>
<dbReference type="RefSeq" id="WP_104968793.1">
    <property type="nucleotide sequence ID" value="NZ_CP025536.1"/>
</dbReference>
<evidence type="ECO:0000313" key="6">
    <source>
        <dbReference type="EMBL" id="AUW97492.1"/>
    </source>
</evidence>
<keyword evidence="7" id="KW-1185">Reference proteome</keyword>
<keyword evidence="5" id="KW-0472">Membrane</keyword>
<name>A0A2L0D6Q2_9STRE</name>
<proteinExistence type="inferred from homology"/>
<evidence type="ECO:0000256" key="1">
    <source>
        <dbReference type="ARBA" id="ARBA00004196"/>
    </source>
</evidence>
<evidence type="ECO:0000313" key="7">
    <source>
        <dbReference type="Proteomes" id="UP000238956"/>
    </source>
</evidence>
<dbReference type="Gene3D" id="3.40.190.10">
    <property type="entry name" value="Periplasmic binding protein-like II"/>
    <property type="match status" value="1"/>
</dbReference>